<protein>
    <submittedName>
        <fullName evidence="1">Uncharacterized protein</fullName>
    </submittedName>
</protein>
<sequence>MSTTIKSENGVGISVGQLGISVVHPEGITSIWARLSPEQRGELAAALAQAPTPTRPNNPADCAPDRVYMGTVNGKREVMRRVPGRELPWETFANVHADASVSDLVPLVETHTAADAEQLIPRYAMLDIWGALGRDPAGFDQWYDQVGYADAWAYLVGFIHRINGADPVSRADIDRALINVTSNVMNYPAPAQMLGKDSGPLRRKCVDAMCDLLGIEAEQDVDPVKVRAEELAREIWKGLEPEGGPWIDYEDAHKPGGHDGVRMVDAVARYLAAKEASGDE</sequence>
<proteinExistence type="predicted"/>
<organism evidence="1 2">
    <name type="scientific">Dietzia maris</name>
    <dbReference type="NCBI Taxonomy" id="37915"/>
    <lineage>
        <taxon>Bacteria</taxon>
        <taxon>Bacillati</taxon>
        <taxon>Actinomycetota</taxon>
        <taxon>Actinomycetes</taxon>
        <taxon>Mycobacteriales</taxon>
        <taxon>Dietziaceae</taxon>
        <taxon>Dietzia</taxon>
    </lineage>
</organism>
<evidence type="ECO:0000313" key="2">
    <source>
        <dbReference type="Proteomes" id="UP001185873"/>
    </source>
</evidence>
<evidence type="ECO:0000313" key="1">
    <source>
        <dbReference type="EMBL" id="MDV6299972.1"/>
    </source>
</evidence>
<dbReference type="EMBL" id="JAWLKJ010000003">
    <property type="protein sequence ID" value="MDV6299972.1"/>
    <property type="molecule type" value="Genomic_DNA"/>
</dbReference>
<dbReference type="RefSeq" id="WP_317470631.1">
    <property type="nucleotide sequence ID" value="NZ_JAWLKJ010000003.1"/>
</dbReference>
<name>A0AAE4QYU6_9ACTN</name>
<dbReference type="AlphaFoldDB" id="A0AAE4QYU6"/>
<dbReference type="Proteomes" id="UP001185873">
    <property type="component" value="Unassembled WGS sequence"/>
</dbReference>
<accession>A0AAE4QYU6</accession>
<reference evidence="1" key="1">
    <citation type="submission" date="2023-10" db="EMBL/GenBank/DDBJ databases">
        <title>Development of a sustainable strategy for remediation of hydrocarbon-contaminated territories based on the waste exchange concept.</title>
        <authorList>
            <person name="Krivoruchko A."/>
        </authorList>
    </citation>
    <scope>NUCLEOTIDE SEQUENCE</scope>
    <source>
        <strain evidence="1">IEGM 1175</strain>
    </source>
</reference>
<comment type="caution">
    <text evidence="1">The sequence shown here is derived from an EMBL/GenBank/DDBJ whole genome shotgun (WGS) entry which is preliminary data.</text>
</comment>
<gene>
    <name evidence="1" type="ORF">R3P82_12715</name>
</gene>